<name>A0A0R3SEM2_HYMDI</name>
<sequence>MLRLSKTLNPTGERKSKLESQKGDAEMATLILALHESSSLWIDTAIQRSGLPQAILHSLATFTELSQITENMSQLEEEEGLPLCMRLLRPNYSKEGSSILWVLLQITNDLLQLTEPHFESQAKPSVVSIPVNNSRGSRNSPPTEAVKTRTNDTSSQQSTQIYPGILPWCTSTSTINIATLKTLASKKFSSPFLALIASCYAGGSSPVCRTRPRHIATQLLLLNTVRVALSPTARVDLHPLWFAFLRRTLVHWGSATALLINIVVTQMSVAIQLLSEPFCHALMPGIVHTFLLPFGLSKSTLMRGMMLATTTLVRDGSPLISSTSYSPAHRGKQDNNSSYSSTNVDRLFCGVFDTPEALRDSLQVAEALEDFHSLNQLFEFSSVSQALQRMQLAFLEDLSVPSTLTGSIALLFAVRDTWEIRFYWKIVVMAIVDHYAEFSCGFLATYSTIQLKGVC</sequence>
<dbReference type="EMBL" id="UYSG01000934">
    <property type="protein sequence ID" value="VDL29084.1"/>
    <property type="molecule type" value="Genomic_DNA"/>
</dbReference>
<evidence type="ECO:0000313" key="4">
    <source>
        <dbReference type="WBParaSite" id="HDID_0000322701-mRNA-1"/>
    </source>
</evidence>
<evidence type="ECO:0000256" key="1">
    <source>
        <dbReference type="SAM" id="MobiDB-lite"/>
    </source>
</evidence>
<reference evidence="4" key="1">
    <citation type="submission" date="2017-02" db="UniProtKB">
        <authorList>
            <consortium name="WormBaseParasite"/>
        </authorList>
    </citation>
    <scope>IDENTIFICATION</scope>
</reference>
<dbReference type="OrthoDB" id="297643at2759"/>
<feature type="compositionally biased region" description="Polar residues" evidence="1">
    <location>
        <begin position="1"/>
        <end position="10"/>
    </location>
</feature>
<feature type="compositionally biased region" description="Polar residues" evidence="1">
    <location>
        <begin position="130"/>
        <end position="142"/>
    </location>
</feature>
<organism evidence="4">
    <name type="scientific">Hymenolepis diminuta</name>
    <name type="common">Rat tapeworm</name>
    <dbReference type="NCBI Taxonomy" id="6216"/>
    <lineage>
        <taxon>Eukaryota</taxon>
        <taxon>Metazoa</taxon>
        <taxon>Spiralia</taxon>
        <taxon>Lophotrochozoa</taxon>
        <taxon>Platyhelminthes</taxon>
        <taxon>Cestoda</taxon>
        <taxon>Eucestoda</taxon>
        <taxon>Cyclophyllidea</taxon>
        <taxon>Hymenolepididae</taxon>
        <taxon>Hymenolepis</taxon>
    </lineage>
</organism>
<feature type="region of interest" description="Disordered" evidence="1">
    <location>
        <begin position="124"/>
        <end position="157"/>
    </location>
</feature>
<feature type="compositionally biased region" description="Basic and acidic residues" evidence="1">
    <location>
        <begin position="12"/>
        <end position="21"/>
    </location>
</feature>
<evidence type="ECO:0000313" key="3">
    <source>
        <dbReference type="Proteomes" id="UP000274504"/>
    </source>
</evidence>
<dbReference type="WBParaSite" id="HDID_0000322701-mRNA-1">
    <property type="protein sequence ID" value="HDID_0000322701-mRNA-1"/>
    <property type="gene ID" value="HDID_0000322701"/>
</dbReference>
<evidence type="ECO:0000313" key="2">
    <source>
        <dbReference type="EMBL" id="VDL29084.1"/>
    </source>
</evidence>
<accession>A0A0R3SEM2</accession>
<dbReference type="STRING" id="6216.A0A0R3SEM2"/>
<proteinExistence type="predicted"/>
<reference evidence="2 3" key="2">
    <citation type="submission" date="2018-11" db="EMBL/GenBank/DDBJ databases">
        <authorList>
            <consortium name="Pathogen Informatics"/>
        </authorList>
    </citation>
    <scope>NUCLEOTIDE SEQUENCE [LARGE SCALE GENOMIC DNA]</scope>
</reference>
<dbReference type="AlphaFoldDB" id="A0A0R3SEM2"/>
<feature type="region of interest" description="Disordered" evidence="1">
    <location>
        <begin position="1"/>
        <end position="21"/>
    </location>
</feature>
<gene>
    <name evidence="2" type="ORF">HDID_LOCUS3225</name>
</gene>
<dbReference type="Proteomes" id="UP000274504">
    <property type="component" value="Unassembled WGS sequence"/>
</dbReference>
<protein>
    <submittedName>
        <fullName evidence="4">Mediator of RNA polymerase II transcription subunit 5</fullName>
    </submittedName>
</protein>